<protein>
    <submittedName>
        <fullName evidence="1">Uncharacterized protein</fullName>
    </submittedName>
</protein>
<proteinExistence type="predicted"/>
<accession>A0A6J5RUF1</accession>
<reference evidence="1" key="1">
    <citation type="submission" date="2020-05" db="EMBL/GenBank/DDBJ databases">
        <authorList>
            <person name="Chiriac C."/>
            <person name="Salcher M."/>
            <person name="Ghai R."/>
            <person name="Kavagutti S V."/>
        </authorList>
    </citation>
    <scope>NUCLEOTIDE SEQUENCE</scope>
</reference>
<dbReference type="EMBL" id="LR797264">
    <property type="protein sequence ID" value="CAB4197208.1"/>
    <property type="molecule type" value="Genomic_DNA"/>
</dbReference>
<sequence length="104" mass="11100">MSNDPYVNEGEVFTIPSGTVDRSITSLTGSSQTVMLPEPRRKRIIIKNGANPVAININGGTAAIGAANCMTFQAYEGFEFLDPPKGQINIIGTAVSYCNIYEGL</sequence>
<evidence type="ECO:0000313" key="1">
    <source>
        <dbReference type="EMBL" id="CAB4197208.1"/>
    </source>
</evidence>
<gene>
    <name evidence="1" type="ORF">UFOVP1323_7</name>
</gene>
<name>A0A6J5RUF1_9CAUD</name>
<organism evidence="1">
    <name type="scientific">uncultured Caudovirales phage</name>
    <dbReference type="NCBI Taxonomy" id="2100421"/>
    <lineage>
        <taxon>Viruses</taxon>
        <taxon>Duplodnaviria</taxon>
        <taxon>Heunggongvirae</taxon>
        <taxon>Uroviricota</taxon>
        <taxon>Caudoviricetes</taxon>
        <taxon>Peduoviridae</taxon>
        <taxon>Maltschvirus</taxon>
        <taxon>Maltschvirus maltsch</taxon>
    </lineage>
</organism>